<evidence type="ECO:0000256" key="7">
    <source>
        <dbReference type="ARBA" id="ARBA00022679"/>
    </source>
</evidence>
<dbReference type="Pfam" id="PF01960">
    <property type="entry name" value="ArgJ"/>
    <property type="match status" value="1"/>
</dbReference>
<sequence length="398" mass="42041">MEKSKPIALPKGFLFSTAEAAIKKPGRKDLALICSETEAVMAGMFTTNKVKAAPVKLDMRKIRSGRGRAIIVNSGNANACSGEQGMRDAIEMAELAARPLKIKPGSVYVCSTGVIGTPMPMERIRPGIAVLAERLGTGTLGDVASAIMTTDTFPKVVTKRIRVGSSMVTLAGVCKGAGMICPNMATMLCFLMTDAAIEKTALNKALKSAVQRSFNRITIDGDMSTNDTVLLMANGRAGNETIGESSPAFGAFASALATVAYELAGMIVRDGEGATKFVEIELRNARSEAEAEKGAFALANSLLVKTALYGNDANWGRLMAALGRAGIQIREERVDILLNGVKVAARGMATGKDAAANEKLKSKEVRIVVDLHLGSGAAKVLTCDLTEEYVKINAEYRT</sequence>
<feature type="binding site" evidence="10">
    <location>
        <position position="175"/>
    </location>
    <ligand>
        <name>substrate</name>
    </ligand>
</feature>
<evidence type="ECO:0000313" key="11">
    <source>
        <dbReference type="EMBL" id="MBZ0157884.1"/>
    </source>
</evidence>
<keyword evidence="5 10" id="KW-0055">Arginine biosynthesis</keyword>
<dbReference type="InterPro" id="IPR042195">
    <property type="entry name" value="ArgJ_beta_C"/>
</dbReference>
<keyword evidence="4 10" id="KW-0963">Cytoplasm</keyword>
<feature type="site" description="Cleavage; by autolysis" evidence="10">
    <location>
        <begin position="185"/>
        <end position="186"/>
    </location>
</feature>
<comment type="similarity">
    <text evidence="2 10">Belongs to the ArgJ family.</text>
</comment>
<comment type="function">
    <text evidence="10">Catalyzes two activities which are involved in the cyclic version of arginine biosynthesis: the synthesis of N-acetylglutamate from glutamate and acetyl-CoA as the acetyl donor, and of ornithine by transacetylation between N(2)-acetylornithine and glutamate.</text>
</comment>
<dbReference type="Gene3D" id="3.10.20.340">
    <property type="entry name" value="ArgJ beta chain, C-terminal domain"/>
    <property type="match status" value="1"/>
</dbReference>
<dbReference type="EMBL" id="JAIOIV010000130">
    <property type="protein sequence ID" value="MBZ0157884.1"/>
    <property type="molecule type" value="Genomic_DNA"/>
</dbReference>
<dbReference type="PANTHER" id="PTHR23100">
    <property type="entry name" value="ARGININE BIOSYNTHESIS BIFUNCTIONAL PROTEIN ARGJ"/>
    <property type="match status" value="1"/>
</dbReference>
<comment type="catalytic activity">
    <reaction evidence="10">
        <text>N(2)-acetyl-L-ornithine + L-glutamate = N-acetyl-L-glutamate + L-ornithine</text>
        <dbReference type="Rhea" id="RHEA:15349"/>
        <dbReference type="ChEBI" id="CHEBI:29985"/>
        <dbReference type="ChEBI" id="CHEBI:44337"/>
        <dbReference type="ChEBI" id="CHEBI:46911"/>
        <dbReference type="ChEBI" id="CHEBI:57805"/>
        <dbReference type="EC" id="2.3.1.35"/>
    </reaction>
</comment>
<comment type="pathway">
    <text evidence="10">Amino-acid biosynthesis; L-arginine biosynthesis; N(2)-acetyl-L-ornithine from L-glutamate: step 1/4.</text>
</comment>
<dbReference type="GO" id="GO:0004042">
    <property type="term" value="F:L-glutamate N-acetyltransferase activity"/>
    <property type="evidence" value="ECO:0007669"/>
    <property type="project" value="UniProtKB-UniRule"/>
</dbReference>
<gene>
    <name evidence="10 11" type="primary">argJ</name>
    <name evidence="11" type="ORF">K8I29_16935</name>
</gene>
<feature type="chain" id="PRO_5038182927" description="Arginine biosynthesis bifunctional protein ArgJ alpha chain" evidence="10">
    <location>
        <begin position="1"/>
        <end position="185"/>
    </location>
</feature>
<evidence type="ECO:0000256" key="8">
    <source>
        <dbReference type="ARBA" id="ARBA00022813"/>
    </source>
</evidence>
<dbReference type="PANTHER" id="PTHR23100:SF0">
    <property type="entry name" value="ARGININE BIOSYNTHESIS BIFUNCTIONAL PROTEIN ARGJ, MITOCHONDRIAL"/>
    <property type="match status" value="1"/>
</dbReference>
<comment type="subunit">
    <text evidence="3 10">Heterotetramer of two alpha and two beta chains.</text>
</comment>
<dbReference type="NCBIfam" id="TIGR00120">
    <property type="entry name" value="ArgJ"/>
    <property type="match status" value="1"/>
</dbReference>
<feature type="binding site" evidence="10">
    <location>
        <position position="149"/>
    </location>
    <ligand>
        <name>substrate</name>
    </ligand>
</feature>
<feature type="binding site" evidence="10">
    <location>
        <position position="272"/>
    </location>
    <ligand>
        <name>substrate</name>
    </ligand>
</feature>
<dbReference type="GO" id="GO:0004358">
    <property type="term" value="F:L-glutamate N-acetyltransferase activity, acting on acetyl-L-ornithine as donor"/>
    <property type="evidence" value="ECO:0007669"/>
    <property type="project" value="UniProtKB-UniRule"/>
</dbReference>
<feature type="binding site" evidence="10">
    <location>
        <position position="186"/>
    </location>
    <ligand>
        <name>substrate</name>
    </ligand>
</feature>
<organism evidence="11 12">
    <name type="scientific">Candidatus Nitrobium versatile</name>
    <dbReference type="NCBI Taxonomy" id="2884831"/>
    <lineage>
        <taxon>Bacteria</taxon>
        <taxon>Pseudomonadati</taxon>
        <taxon>Nitrospirota</taxon>
        <taxon>Nitrospiria</taxon>
        <taxon>Nitrospirales</taxon>
        <taxon>Nitrospiraceae</taxon>
        <taxon>Candidatus Nitrobium</taxon>
    </lineage>
</organism>
<accession>A0A953M2R0</accession>
<dbReference type="NCBIfam" id="NF003802">
    <property type="entry name" value="PRK05388.1"/>
    <property type="match status" value="1"/>
</dbReference>
<dbReference type="FunFam" id="3.10.20.340:FF:000003">
    <property type="entry name" value="Arginine biosynthesis bifunctional protein ArgJ"/>
    <property type="match status" value="1"/>
</dbReference>
<evidence type="ECO:0000256" key="10">
    <source>
        <dbReference type="HAMAP-Rule" id="MF_01106"/>
    </source>
</evidence>
<dbReference type="AlphaFoldDB" id="A0A953M2R0"/>
<dbReference type="InterPro" id="IPR002813">
    <property type="entry name" value="Arg_biosynth_ArgJ"/>
</dbReference>
<keyword evidence="7 10" id="KW-0808">Transferase</keyword>
<keyword evidence="6 10" id="KW-0028">Amino-acid biosynthesis</keyword>
<name>A0A953M2R0_9BACT</name>
<comment type="caution">
    <text evidence="11">The sequence shown here is derived from an EMBL/GenBank/DDBJ whole genome shotgun (WGS) entry which is preliminary data.</text>
</comment>
<feature type="binding site" evidence="10">
    <location>
        <position position="398"/>
    </location>
    <ligand>
        <name>substrate</name>
    </ligand>
</feature>
<dbReference type="EC" id="2.3.1.35" evidence="10"/>
<feature type="site" description="Involved in the stabilization of negative charge on the oxyanion by the formation of the oxyanion hole" evidence="10">
    <location>
        <position position="113"/>
    </location>
</feature>
<dbReference type="GO" id="GO:0005737">
    <property type="term" value="C:cytoplasm"/>
    <property type="evidence" value="ECO:0007669"/>
    <property type="project" value="UniProtKB-SubCell"/>
</dbReference>
<dbReference type="GO" id="GO:0006526">
    <property type="term" value="P:L-arginine biosynthetic process"/>
    <property type="evidence" value="ECO:0007669"/>
    <property type="project" value="UniProtKB-UniRule"/>
</dbReference>
<feature type="binding site" evidence="10">
    <location>
        <position position="393"/>
    </location>
    <ligand>
        <name>substrate</name>
    </ligand>
</feature>
<dbReference type="GO" id="GO:0006592">
    <property type="term" value="P:ornithine biosynthetic process"/>
    <property type="evidence" value="ECO:0007669"/>
    <property type="project" value="TreeGrafter"/>
</dbReference>
<dbReference type="SUPFAM" id="SSF56266">
    <property type="entry name" value="DmpA/ArgJ-like"/>
    <property type="match status" value="1"/>
</dbReference>
<keyword evidence="8 10" id="KW-0068">Autocatalytic cleavage</keyword>
<feature type="chain" id="PRO_5038182926" description="Arginine biosynthesis bifunctional protein ArgJ beta chain" evidence="10">
    <location>
        <begin position="186"/>
        <end position="398"/>
    </location>
</feature>
<evidence type="ECO:0000256" key="9">
    <source>
        <dbReference type="ARBA" id="ARBA00023315"/>
    </source>
</evidence>
<feature type="site" description="Involved in the stabilization of negative charge on the oxyanion by the formation of the oxyanion hole" evidence="10">
    <location>
        <position position="112"/>
    </location>
</feature>
<feature type="active site" description="Nucleophile" evidence="10">
    <location>
        <position position="186"/>
    </location>
</feature>
<keyword evidence="10" id="KW-0511">Multifunctional enzyme</keyword>
<comment type="subcellular location">
    <subcellularLocation>
        <location evidence="1 10">Cytoplasm</location>
    </subcellularLocation>
</comment>
<dbReference type="FunFam" id="3.60.70.12:FF:000001">
    <property type="entry name" value="Arginine biosynthesis bifunctional protein ArgJ, chloroplastic"/>
    <property type="match status" value="1"/>
</dbReference>
<dbReference type="CDD" id="cd02152">
    <property type="entry name" value="OAT"/>
    <property type="match status" value="1"/>
</dbReference>
<dbReference type="HAMAP" id="MF_01106">
    <property type="entry name" value="ArgJ"/>
    <property type="match status" value="1"/>
</dbReference>
<evidence type="ECO:0000256" key="2">
    <source>
        <dbReference type="ARBA" id="ARBA00006774"/>
    </source>
</evidence>
<dbReference type="InterPro" id="IPR016117">
    <property type="entry name" value="ArgJ-like_dom_sf"/>
</dbReference>
<reference evidence="11" key="1">
    <citation type="journal article" date="2021" name="bioRxiv">
        <title>Unraveling nitrogen, sulfur and carbon metabolic pathways and microbial community transcriptional responses to substrate deprivation and toxicity stresses in a bioreactor mimicking anoxic brackish coastal sediment conditions.</title>
        <authorList>
            <person name="Martins P.D."/>
            <person name="Echeveste M.J."/>
            <person name="Arshad A."/>
            <person name="Kurth J."/>
            <person name="Ouboter H."/>
            <person name="Jetten M.S.M."/>
            <person name="Welte C.U."/>
        </authorList>
    </citation>
    <scope>NUCLEOTIDE SEQUENCE</scope>
    <source>
        <strain evidence="11">MAG_39</strain>
    </source>
</reference>
<reference evidence="11" key="2">
    <citation type="submission" date="2021-08" db="EMBL/GenBank/DDBJ databases">
        <authorList>
            <person name="Dalcin Martins P."/>
        </authorList>
    </citation>
    <scope>NUCLEOTIDE SEQUENCE</scope>
    <source>
        <strain evidence="11">MAG_39</strain>
    </source>
</reference>
<evidence type="ECO:0000256" key="3">
    <source>
        <dbReference type="ARBA" id="ARBA00011475"/>
    </source>
</evidence>
<evidence type="ECO:0000256" key="6">
    <source>
        <dbReference type="ARBA" id="ARBA00022605"/>
    </source>
</evidence>
<dbReference type="EC" id="2.3.1.1" evidence="10"/>
<evidence type="ECO:0000256" key="5">
    <source>
        <dbReference type="ARBA" id="ARBA00022571"/>
    </source>
</evidence>
<evidence type="ECO:0000256" key="4">
    <source>
        <dbReference type="ARBA" id="ARBA00022490"/>
    </source>
</evidence>
<dbReference type="Gene3D" id="3.60.70.12">
    <property type="entry name" value="L-amino peptidase D-ALA esterase/amidase"/>
    <property type="match status" value="1"/>
</dbReference>
<keyword evidence="9 10" id="KW-0012">Acyltransferase</keyword>
<comment type="pathway">
    <text evidence="10">Amino-acid biosynthesis; L-arginine biosynthesis; L-ornithine and N-acetyl-L-glutamate from L-glutamate and N(2)-acetyl-L-ornithine (cyclic): step 1/1.</text>
</comment>
<dbReference type="Proteomes" id="UP000705867">
    <property type="component" value="Unassembled WGS sequence"/>
</dbReference>
<evidence type="ECO:0000313" key="12">
    <source>
        <dbReference type="Proteomes" id="UP000705867"/>
    </source>
</evidence>
<proteinExistence type="inferred from homology"/>
<comment type="catalytic activity">
    <reaction evidence="10">
        <text>L-glutamate + acetyl-CoA = N-acetyl-L-glutamate + CoA + H(+)</text>
        <dbReference type="Rhea" id="RHEA:24292"/>
        <dbReference type="ChEBI" id="CHEBI:15378"/>
        <dbReference type="ChEBI" id="CHEBI:29985"/>
        <dbReference type="ChEBI" id="CHEBI:44337"/>
        <dbReference type="ChEBI" id="CHEBI:57287"/>
        <dbReference type="ChEBI" id="CHEBI:57288"/>
        <dbReference type="EC" id="2.3.1.1"/>
    </reaction>
</comment>
<evidence type="ECO:0000256" key="1">
    <source>
        <dbReference type="ARBA" id="ARBA00004496"/>
    </source>
</evidence>
<protein>
    <recommendedName>
        <fullName evidence="10">Arginine biosynthesis bifunctional protein ArgJ</fullName>
    </recommendedName>
    <domain>
        <recommendedName>
            <fullName evidence="10">Glutamate N-acetyltransferase</fullName>
            <ecNumber evidence="10">2.3.1.35</ecNumber>
        </recommendedName>
        <alternativeName>
            <fullName evidence="10">Ornithine acetyltransferase</fullName>
            <shortName evidence="10">OATase</shortName>
        </alternativeName>
        <alternativeName>
            <fullName evidence="10">Ornithine transacetylase</fullName>
        </alternativeName>
    </domain>
    <domain>
        <recommendedName>
            <fullName evidence="10">Amino-acid acetyltransferase</fullName>
            <ecNumber evidence="10">2.3.1.1</ecNumber>
        </recommendedName>
        <alternativeName>
            <fullName evidence="10">N-acetylglutamate synthase</fullName>
            <shortName evidence="10">AGSase</shortName>
        </alternativeName>
    </domain>
    <component>
        <recommendedName>
            <fullName evidence="10">Arginine biosynthesis bifunctional protein ArgJ alpha chain</fullName>
        </recommendedName>
    </component>
    <component>
        <recommendedName>
            <fullName evidence="10">Arginine biosynthesis bifunctional protein ArgJ beta chain</fullName>
        </recommendedName>
    </component>
</protein>